<feature type="compositionally biased region" description="Basic and acidic residues" evidence="1">
    <location>
        <begin position="713"/>
        <end position="723"/>
    </location>
</feature>
<feature type="compositionally biased region" description="Low complexity" evidence="1">
    <location>
        <begin position="345"/>
        <end position="362"/>
    </location>
</feature>
<feature type="compositionally biased region" description="Low complexity" evidence="1">
    <location>
        <begin position="875"/>
        <end position="897"/>
    </location>
</feature>
<feature type="compositionally biased region" description="Polar residues" evidence="1">
    <location>
        <begin position="441"/>
        <end position="464"/>
    </location>
</feature>
<sequence length="923" mass="105367">MPKAWSTPPVDFQKLIKQTEGQNLIGCLSGPEGYKGLLLEIGTFSETELEQIEKALPTYKEQEEQYKKHAQLWLRSENCQLQEQDEHIKIHVETTCLPIPTETPKMEIRASPTTVKAPTPENKPTRAERRIDPELQKLKCGQGGAYRWSMSKQSFNKVVCPFCIRSEDPSKSGINFIRADYWRRHITEVHKKENEIEHSKNLVLCLKCYHIGIDKAKEAKESGLGLPDFSSLFFTLDQRQEHEELEHKGEEIKFVSAWEKKEASQSRRKRTSHHSTDKNSHSAAKSSPSPQKSPQVPLKHVPPPTSTSSSSTTQLPSHASSPRVSSSSQLPNVSPMQMSPPPPKVQQQRQPTSMGIQQQQGIHRQHSAPAQIKLEPPSPGPGDPMSVVPHQIPIRLQQASSSNQMHHQHHHHHQQQQPQQHHQTHHHQHQNQNNLQHSSKMDTIQIISNSFPPPQRSQSTSLPSPASMKQEIKTEEPSFLRSPLQSQSQCLPSQSPQSTQQAIRTTPIRTNQPGTSRQAVAMMDVSSHHDSSSLNSVKADPAFNFTINAEHSLNLDIDTSFGDFDIALPQHFEPNLSLNNPDQNRQNHHHQPQQQQHQSFMARPLPKAGDRQPNQQRIPQILHSPQVQPAHPNSTMHMMNAHHMQVNPNNAHMMQVDPHPHQPQPMQVSLQRQLSHDPNNTKMSNNLQQHSLATAQNIQEILVKTEDDQEERDAEKQRKKERMPKLKCERGEVYVWNARQFYQKIICPMCDDRGGGCKELTVPHFRKHLEQVHTIEEIESVEVCRMCHRNSVAQRLDIFRGLVAAKDDNDRFAHFKKIHPGKAMHPTEPFISIFYKQRKSPNDDWGLDGVERDPNKVYKYATKRKKDESEASRNSQNNSSNQTVQQVSQQQQQQQPQFNPPPQQQQQAHTVVLQSAPSFTKNH</sequence>
<feature type="compositionally biased region" description="Polar residues" evidence="1">
    <location>
        <begin position="908"/>
        <end position="923"/>
    </location>
</feature>
<feature type="region of interest" description="Disordered" evidence="1">
    <location>
        <begin position="259"/>
        <end position="516"/>
    </location>
</feature>
<feature type="region of interest" description="Disordered" evidence="1">
    <location>
        <begin position="572"/>
        <end position="614"/>
    </location>
</feature>
<feature type="compositionally biased region" description="Polar residues" evidence="1">
    <location>
        <begin position="502"/>
        <end position="516"/>
    </location>
</feature>
<proteinExistence type="predicted"/>
<feature type="compositionally biased region" description="Low complexity" evidence="1">
    <location>
        <begin position="306"/>
        <end position="328"/>
    </location>
</feature>
<accession>A0ABN7RU33</accession>
<dbReference type="PANTHER" id="PTHR46007:SF8">
    <property type="entry name" value="C2H2-TYPE DOMAIN-CONTAINING PROTEIN"/>
    <property type="match status" value="1"/>
</dbReference>
<feature type="region of interest" description="Disordered" evidence="1">
    <location>
        <begin position="703"/>
        <end position="723"/>
    </location>
</feature>
<name>A0ABN7RU33_OIKDI</name>
<evidence type="ECO:0000256" key="1">
    <source>
        <dbReference type="SAM" id="MobiDB-lite"/>
    </source>
</evidence>
<organism evidence="2 3">
    <name type="scientific">Oikopleura dioica</name>
    <name type="common">Tunicate</name>
    <dbReference type="NCBI Taxonomy" id="34765"/>
    <lineage>
        <taxon>Eukaryota</taxon>
        <taxon>Metazoa</taxon>
        <taxon>Chordata</taxon>
        <taxon>Tunicata</taxon>
        <taxon>Appendicularia</taxon>
        <taxon>Copelata</taxon>
        <taxon>Oikopleuridae</taxon>
        <taxon>Oikopleura</taxon>
    </lineage>
</organism>
<evidence type="ECO:0000313" key="3">
    <source>
        <dbReference type="Proteomes" id="UP001158576"/>
    </source>
</evidence>
<keyword evidence="3" id="KW-1185">Reference proteome</keyword>
<feature type="region of interest" description="Disordered" evidence="1">
    <location>
        <begin position="863"/>
        <end position="923"/>
    </location>
</feature>
<dbReference type="Proteomes" id="UP001158576">
    <property type="component" value="Chromosome PAR"/>
</dbReference>
<dbReference type="InterPro" id="IPR051647">
    <property type="entry name" value="Mediator_comp_sub12"/>
</dbReference>
<evidence type="ECO:0000313" key="2">
    <source>
        <dbReference type="EMBL" id="CAG5086083.1"/>
    </source>
</evidence>
<dbReference type="PANTHER" id="PTHR46007">
    <property type="entry name" value="MEDIATOR OF RNA POLYMERASE II TRANSCRIPTION SUBUNIT 12"/>
    <property type="match status" value="1"/>
</dbReference>
<feature type="compositionally biased region" description="Low complexity" evidence="1">
    <location>
        <begin position="282"/>
        <end position="295"/>
    </location>
</feature>
<dbReference type="EMBL" id="OU015568">
    <property type="protein sequence ID" value="CAG5086083.1"/>
    <property type="molecule type" value="Genomic_DNA"/>
</dbReference>
<protein>
    <submittedName>
        <fullName evidence="2">Oidioi.mRNA.OKI2018_I69.PAR.g11105.t1.cds</fullName>
    </submittedName>
</protein>
<feature type="compositionally biased region" description="Low complexity" evidence="1">
    <location>
        <begin position="480"/>
        <end position="501"/>
    </location>
</feature>
<reference evidence="2 3" key="1">
    <citation type="submission" date="2021-04" db="EMBL/GenBank/DDBJ databases">
        <authorList>
            <person name="Bliznina A."/>
        </authorList>
    </citation>
    <scope>NUCLEOTIDE SEQUENCE [LARGE SCALE GENOMIC DNA]</scope>
</reference>
<gene>
    <name evidence="2" type="ORF">OKIOD_LOCUS2663</name>
</gene>